<organism evidence="2 3">
    <name type="scientific">Lysobacter korlensis</name>
    <dbReference type="NCBI Taxonomy" id="553636"/>
    <lineage>
        <taxon>Bacteria</taxon>
        <taxon>Pseudomonadati</taxon>
        <taxon>Pseudomonadota</taxon>
        <taxon>Gammaproteobacteria</taxon>
        <taxon>Lysobacterales</taxon>
        <taxon>Lysobacteraceae</taxon>
        <taxon>Lysobacter</taxon>
    </lineage>
</organism>
<evidence type="ECO:0000313" key="3">
    <source>
        <dbReference type="Proteomes" id="UP001589896"/>
    </source>
</evidence>
<protein>
    <submittedName>
        <fullName evidence="2">Uncharacterized protein</fullName>
    </submittedName>
</protein>
<name>A0ABV6RH58_9GAMM</name>
<dbReference type="RefSeq" id="WP_386663915.1">
    <property type="nucleotide sequence ID" value="NZ_JBHLTG010000001.1"/>
</dbReference>
<sequence>MSKIPNRHPPGEAVDHERGELRKPLDYASQPEQGGDISIPNPGHVNPYTDQAAREDTAPGRKPPGALGD</sequence>
<feature type="compositionally biased region" description="Basic and acidic residues" evidence="1">
    <location>
        <begin position="9"/>
        <end position="25"/>
    </location>
</feature>
<gene>
    <name evidence="2" type="ORF">ACFFGH_00460</name>
</gene>
<feature type="region of interest" description="Disordered" evidence="1">
    <location>
        <begin position="1"/>
        <end position="69"/>
    </location>
</feature>
<dbReference type="Proteomes" id="UP001589896">
    <property type="component" value="Unassembled WGS sequence"/>
</dbReference>
<reference evidence="2 3" key="1">
    <citation type="submission" date="2024-09" db="EMBL/GenBank/DDBJ databases">
        <authorList>
            <person name="Sun Q."/>
            <person name="Mori K."/>
        </authorList>
    </citation>
    <scope>NUCLEOTIDE SEQUENCE [LARGE SCALE GENOMIC DNA]</scope>
    <source>
        <strain evidence="2 3">KCTC 23076</strain>
    </source>
</reference>
<keyword evidence="3" id="KW-1185">Reference proteome</keyword>
<accession>A0ABV6RH58</accession>
<evidence type="ECO:0000256" key="1">
    <source>
        <dbReference type="SAM" id="MobiDB-lite"/>
    </source>
</evidence>
<dbReference type="EMBL" id="JBHLTG010000001">
    <property type="protein sequence ID" value="MFC0676319.1"/>
    <property type="molecule type" value="Genomic_DNA"/>
</dbReference>
<evidence type="ECO:0000313" key="2">
    <source>
        <dbReference type="EMBL" id="MFC0676319.1"/>
    </source>
</evidence>
<comment type="caution">
    <text evidence="2">The sequence shown here is derived from an EMBL/GenBank/DDBJ whole genome shotgun (WGS) entry which is preliminary data.</text>
</comment>
<proteinExistence type="predicted"/>